<dbReference type="GO" id="GO:0008270">
    <property type="term" value="F:zinc ion binding"/>
    <property type="evidence" value="ECO:0007669"/>
    <property type="project" value="InterPro"/>
</dbReference>
<evidence type="ECO:0000259" key="2">
    <source>
        <dbReference type="Pfam" id="PF00246"/>
    </source>
</evidence>
<keyword evidence="4" id="KW-1185">Reference proteome</keyword>
<reference evidence="3" key="2">
    <citation type="submission" date="2020-05" db="UniProtKB">
        <authorList>
            <consortium name="EnsemblMetazoa"/>
        </authorList>
    </citation>
    <scope>IDENTIFICATION</scope>
    <source>
        <strain evidence="3">IAEA</strain>
    </source>
</reference>
<evidence type="ECO:0000256" key="1">
    <source>
        <dbReference type="ARBA" id="ARBA00005988"/>
    </source>
</evidence>
<evidence type="ECO:0000313" key="4">
    <source>
        <dbReference type="Proteomes" id="UP000091820"/>
    </source>
</evidence>
<accession>A0A1A9WWA7</accession>
<sequence>MFSGGSKDWAYAVKGIPMSFTIELPGKETLSRFELPERMILPISMELLDGFIGMIVAVKIKLAEKNIFVYSGFPIFLPNECQMPIITRNV</sequence>
<dbReference type="VEuPathDB" id="VectorBase:GBRI034817"/>
<dbReference type="AlphaFoldDB" id="A0A1A9WWA7"/>
<dbReference type="EnsemblMetazoa" id="GBRI034817-RA">
    <property type="protein sequence ID" value="GBRI034817-PA"/>
    <property type="gene ID" value="GBRI034817"/>
</dbReference>
<dbReference type="GO" id="GO:0006508">
    <property type="term" value="P:proteolysis"/>
    <property type="evidence" value="ECO:0007669"/>
    <property type="project" value="InterPro"/>
</dbReference>
<name>A0A1A9WWA7_9MUSC</name>
<dbReference type="SUPFAM" id="SSF53187">
    <property type="entry name" value="Zn-dependent exopeptidases"/>
    <property type="match status" value="1"/>
</dbReference>
<comment type="similarity">
    <text evidence="1">Belongs to the peptidase M14 family.</text>
</comment>
<dbReference type="Proteomes" id="UP000091820">
    <property type="component" value="Unassembled WGS sequence"/>
</dbReference>
<dbReference type="InterPro" id="IPR000834">
    <property type="entry name" value="Peptidase_M14"/>
</dbReference>
<reference evidence="4" key="1">
    <citation type="submission" date="2014-03" db="EMBL/GenBank/DDBJ databases">
        <authorList>
            <person name="Aksoy S."/>
            <person name="Warren W."/>
            <person name="Wilson R.K."/>
        </authorList>
    </citation>
    <scope>NUCLEOTIDE SEQUENCE [LARGE SCALE GENOMIC DNA]</scope>
    <source>
        <strain evidence="4">IAEA</strain>
    </source>
</reference>
<proteinExistence type="inferred from homology"/>
<organism evidence="3 4">
    <name type="scientific">Glossina brevipalpis</name>
    <dbReference type="NCBI Taxonomy" id="37001"/>
    <lineage>
        <taxon>Eukaryota</taxon>
        <taxon>Metazoa</taxon>
        <taxon>Ecdysozoa</taxon>
        <taxon>Arthropoda</taxon>
        <taxon>Hexapoda</taxon>
        <taxon>Insecta</taxon>
        <taxon>Pterygota</taxon>
        <taxon>Neoptera</taxon>
        <taxon>Endopterygota</taxon>
        <taxon>Diptera</taxon>
        <taxon>Brachycera</taxon>
        <taxon>Muscomorpha</taxon>
        <taxon>Hippoboscoidea</taxon>
        <taxon>Glossinidae</taxon>
        <taxon>Glossina</taxon>
    </lineage>
</organism>
<dbReference type="Gene3D" id="3.40.630.10">
    <property type="entry name" value="Zn peptidases"/>
    <property type="match status" value="1"/>
</dbReference>
<dbReference type="GO" id="GO:0004181">
    <property type="term" value="F:metallocarboxypeptidase activity"/>
    <property type="evidence" value="ECO:0007669"/>
    <property type="project" value="InterPro"/>
</dbReference>
<protein>
    <recommendedName>
        <fullName evidence="2">Peptidase M14 domain-containing protein</fullName>
    </recommendedName>
</protein>
<evidence type="ECO:0000313" key="3">
    <source>
        <dbReference type="EnsemblMetazoa" id="GBRI034817-PA"/>
    </source>
</evidence>
<feature type="domain" description="Peptidase M14" evidence="2">
    <location>
        <begin position="3"/>
        <end position="46"/>
    </location>
</feature>
<dbReference type="Pfam" id="PF00246">
    <property type="entry name" value="Peptidase_M14"/>
    <property type="match status" value="1"/>
</dbReference>